<gene>
    <name evidence="2" type="ORF">BAG01nite_30060</name>
</gene>
<dbReference type="Proteomes" id="UP000317180">
    <property type="component" value="Unassembled WGS sequence"/>
</dbReference>
<accession>A0ABQ0SSS1</accession>
<keyword evidence="3" id="KW-1185">Reference proteome</keyword>
<dbReference type="InterPro" id="IPR004761">
    <property type="entry name" value="Spore_GerAB"/>
</dbReference>
<keyword evidence="1" id="KW-0812">Transmembrane</keyword>
<evidence type="ECO:0000256" key="1">
    <source>
        <dbReference type="SAM" id="Phobius"/>
    </source>
</evidence>
<dbReference type="Pfam" id="PF03845">
    <property type="entry name" value="Spore_permease"/>
    <property type="match status" value="1"/>
</dbReference>
<evidence type="ECO:0000313" key="3">
    <source>
        <dbReference type="Proteomes" id="UP000317180"/>
    </source>
</evidence>
<protein>
    <submittedName>
        <fullName evidence="2">Uncharacterized protein</fullName>
    </submittedName>
</protein>
<feature type="transmembrane region" description="Helical" evidence="1">
    <location>
        <begin position="48"/>
        <end position="67"/>
    </location>
</feature>
<sequence>MTITDTVTWINLSFAPQTPLTVHTVLFAALCLVNALFGIRSIAMTSTVLLPVVVILGFFVMSTNFQNKDYRLLLPIMENGMAPVLKGMMYAGSGFVELLLFLFLKHHLKSKVPYYQFFLLAMSLIDLTLGPNDWRDRRIWPGGSRQAALPGL</sequence>
<reference evidence="2 3" key="1">
    <citation type="submission" date="2019-06" db="EMBL/GenBank/DDBJ databases">
        <title>Whole genome shotgun sequence of Brevibacillus agri NBRC 15538.</title>
        <authorList>
            <person name="Hosoyama A."/>
            <person name="Uohara A."/>
            <person name="Ohji S."/>
            <person name="Ichikawa N."/>
        </authorList>
    </citation>
    <scope>NUCLEOTIDE SEQUENCE [LARGE SCALE GENOMIC DNA]</scope>
    <source>
        <strain evidence="2 3">NBRC 15538</strain>
    </source>
</reference>
<feature type="transmembrane region" description="Helical" evidence="1">
    <location>
        <begin position="20"/>
        <end position="39"/>
    </location>
</feature>
<name>A0ABQ0SSS1_9BACL</name>
<comment type="caution">
    <text evidence="2">The sequence shown here is derived from an EMBL/GenBank/DDBJ whole genome shotgun (WGS) entry which is preliminary data.</text>
</comment>
<feature type="transmembrane region" description="Helical" evidence="1">
    <location>
        <begin position="87"/>
        <end position="105"/>
    </location>
</feature>
<organism evidence="2 3">
    <name type="scientific">Brevibacillus agri</name>
    <dbReference type="NCBI Taxonomy" id="51101"/>
    <lineage>
        <taxon>Bacteria</taxon>
        <taxon>Bacillati</taxon>
        <taxon>Bacillota</taxon>
        <taxon>Bacilli</taxon>
        <taxon>Bacillales</taxon>
        <taxon>Paenibacillaceae</taxon>
        <taxon>Brevibacillus</taxon>
    </lineage>
</organism>
<keyword evidence="1" id="KW-1133">Transmembrane helix</keyword>
<dbReference type="GeneID" id="82810058"/>
<proteinExistence type="predicted"/>
<keyword evidence="1" id="KW-0472">Membrane</keyword>
<dbReference type="RefSeq" id="WP_206699385.1">
    <property type="nucleotide sequence ID" value="NZ_BJOD01000031.1"/>
</dbReference>
<evidence type="ECO:0000313" key="2">
    <source>
        <dbReference type="EMBL" id="GED26904.1"/>
    </source>
</evidence>
<dbReference type="EMBL" id="BJOD01000031">
    <property type="protein sequence ID" value="GED26904.1"/>
    <property type="molecule type" value="Genomic_DNA"/>
</dbReference>